<evidence type="ECO:0000256" key="1">
    <source>
        <dbReference type="ARBA" id="ARBA00022490"/>
    </source>
</evidence>
<dbReference type="STRING" id="1123384.AJ81_08380"/>
<keyword evidence="6" id="KW-1185">Reference proteome</keyword>
<dbReference type="GO" id="GO:0051301">
    <property type="term" value="P:cell division"/>
    <property type="evidence" value="ECO:0007669"/>
    <property type="project" value="UniProtKB-KW"/>
</dbReference>
<dbReference type="InterPro" id="IPR005234">
    <property type="entry name" value="ScpB_csome_segregation"/>
</dbReference>
<dbReference type="Gene3D" id="1.10.10.10">
    <property type="entry name" value="Winged helix-like DNA-binding domain superfamily/Winged helix DNA-binding domain"/>
    <property type="match status" value="2"/>
</dbReference>
<dbReference type="RefSeq" id="WP_031505089.1">
    <property type="nucleotide sequence ID" value="NC_022795.1"/>
</dbReference>
<evidence type="ECO:0000256" key="4">
    <source>
        <dbReference type="ARBA" id="ARBA00023306"/>
    </source>
</evidence>
<gene>
    <name evidence="5" type="ORF">AJ81_08380</name>
</gene>
<keyword evidence="3" id="KW-0159">Chromosome partition</keyword>
<dbReference type="InterPro" id="IPR036390">
    <property type="entry name" value="WH_DNA-bd_sf"/>
</dbReference>
<dbReference type="PANTHER" id="PTHR34298:SF2">
    <property type="entry name" value="SEGREGATION AND CONDENSATION PROTEIN B"/>
    <property type="match status" value="1"/>
</dbReference>
<evidence type="ECO:0000313" key="5">
    <source>
        <dbReference type="EMBL" id="AJC74193.1"/>
    </source>
</evidence>
<proteinExistence type="predicted"/>
<dbReference type="Proteomes" id="UP000077469">
    <property type="component" value="Chromosome"/>
</dbReference>
<evidence type="ECO:0000313" key="6">
    <source>
        <dbReference type="Proteomes" id="UP000077469"/>
    </source>
</evidence>
<dbReference type="NCBIfam" id="TIGR00281">
    <property type="entry name" value="SMC-Scp complex subunit ScpB"/>
    <property type="match status" value="1"/>
</dbReference>
<organism evidence="5 6">
    <name type="scientific">Pseudothermotoga hypogea DSM 11164 = NBRC 106472</name>
    <dbReference type="NCBI Taxonomy" id="1123384"/>
    <lineage>
        <taxon>Bacteria</taxon>
        <taxon>Thermotogati</taxon>
        <taxon>Thermotogota</taxon>
        <taxon>Thermotogae</taxon>
        <taxon>Thermotogales</taxon>
        <taxon>Thermotogaceae</taxon>
        <taxon>Pseudothermotoga</taxon>
    </lineage>
</organism>
<protein>
    <submittedName>
        <fullName evidence="5">Segregation and condensation protein B</fullName>
    </submittedName>
</protein>
<dbReference type="EMBL" id="CP007141">
    <property type="protein sequence ID" value="AJC74193.1"/>
    <property type="molecule type" value="Genomic_DNA"/>
</dbReference>
<accession>A0A0X1KSF7</accession>
<keyword evidence="4" id="KW-0131">Cell cycle</keyword>
<dbReference type="OrthoDB" id="45180at2"/>
<dbReference type="GO" id="GO:0051304">
    <property type="term" value="P:chromosome separation"/>
    <property type="evidence" value="ECO:0007669"/>
    <property type="project" value="InterPro"/>
</dbReference>
<dbReference type="AlphaFoldDB" id="A0A0X1KSF7"/>
<dbReference type="PaxDb" id="1123384-AJ81_08380"/>
<dbReference type="Pfam" id="PF04079">
    <property type="entry name" value="SMC_ScpB"/>
    <property type="match status" value="1"/>
</dbReference>
<dbReference type="KEGG" id="phy:AJ81_08380"/>
<reference evidence="5 6" key="1">
    <citation type="submission" date="2014-01" db="EMBL/GenBank/DDBJ databases">
        <title>Genome sequencing of Thermotog hypogea.</title>
        <authorList>
            <person name="Zhang X."/>
            <person name="Alvare G."/>
            <person name="Fristensky B."/>
            <person name="Chen L."/>
            <person name="Suen T."/>
            <person name="Chen Q."/>
            <person name="Ma K."/>
        </authorList>
    </citation>
    <scope>NUCLEOTIDE SEQUENCE [LARGE SCALE GENOMIC DNA]</scope>
    <source>
        <strain evidence="5 6">DSM 11164</strain>
    </source>
</reference>
<name>A0A0X1KSF7_9THEM</name>
<keyword evidence="1" id="KW-0963">Cytoplasm</keyword>
<dbReference type="PANTHER" id="PTHR34298">
    <property type="entry name" value="SEGREGATION AND CONDENSATION PROTEIN B"/>
    <property type="match status" value="1"/>
</dbReference>
<evidence type="ECO:0000256" key="3">
    <source>
        <dbReference type="ARBA" id="ARBA00022829"/>
    </source>
</evidence>
<sequence>MNLRAMVEALIFASRGMTLKRLSHLLKVKEEELSQVIDQIEKDYLGEEHGVELRKLGDVYKFYTKPEYAQFVVNATSLRTVKLTSNQLEIVAAIVLNGPLTIAAINEIRGKESSHLVRSLHKAGVLTRRRKAGKYLYDLSRSFRDMIAIENVLGHEAEHTITPSS</sequence>
<evidence type="ECO:0000256" key="2">
    <source>
        <dbReference type="ARBA" id="ARBA00022618"/>
    </source>
</evidence>
<keyword evidence="2" id="KW-0132">Cell division</keyword>
<dbReference type="InterPro" id="IPR036388">
    <property type="entry name" value="WH-like_DNA-bd_sf"/>
</dbReference>
<dbReference type="SUPFAM" id="SSF46785">
    <property type="entry name" value="Winged helix' DNA-binding domain"/>
    <property type="match status" value="2"/>
</dbReference>